<dbReference type="PRINTS" id="PR00377">
    <property type="entry name" value="IMPHPHTASES"/>
</dbReference>
<dbReference type="PANTHER" id="PTHR20854">
    <property type="entry name" value="INOSITOL MONOPHOSPHATASE"/>
    <property type="match status" value="1"/>
</dbReference>
<gene>
    <name evidence="9" type="ORF">C450_13162</name>
</gene>
<feature type="binding site" evidence="8">
    <location>
        <position position="209"/>
    </location>
    <ligand>
        <name>Mg(2+)</name>
        <dbReference type="ChEBI" id="CHEBI:18420"/>
        <label>1</label>
        <note>catalytic</note>
    </ligand>
</feature>
<dbReference type="InterPro" id="IPR020583">
    <property type="entry name" value="Inositol_monoP_metal-BS"/>
</dbReference>
<dbReference type="PANTHER" id="PTHR20854:SF4">
    <property type="entry name" value="INOSITOL-1-MONOPHOSPHATASE-RELATED"/>
    <property type="match status" value="1"/>
</dbReference>
<dbReference type="Pfam" id="PF00459">
    <property type="entry name" value="Inositol_P"/>
    <property type="match status" value="1"/>
</dbReference>
<evidence type="ECO:0000313" key="9">
    <source>
        <dbReference type="EMBL" id="EMA50629.1"/>
    </source>
</evidence>
<dbReference type="GO" id="GO:0046872">
    <property type="term" value="F:metal ion binding"/>
    <property type="evidence" value="ECO:0007669"/>
    <property type="project" value="UniProtKB-KW"/>
</dbReference>
<comment type="similarity">
    <text evidence="7">Belongs to the inositol monophosphatase superfamily. FBPase class 4 family.</text>
</comment>
<evidence type="ECO:0000256" key="7">
    <source>
        <dbReference type="ARBA" id="ARBA00038103"/>
    </source>
</evidence>
<feature type="binding site" evidence="8">
    <location>
        <position position="88"/>
    </location>
    <ligand>
        <name>Mg(2+)</name>
        <dbReference type="ChEBI" id="CHEBI:18420"/>
        <label>1</label>
        <note>catalytic</note>
    </ligand>
</feature>
<dbReference type="RefSeq" id="WP_005044039.1">
    <property type="nucleotide sequence ID" value="NZ_AOME01000070.1"/>
</dbReference>
<organism evidence="9 10">
    <name type="scientific">Halococcus salifodinae DSM 8989</name>
    <dbReference type="NCBI Taxonomy" id="1227456"/>
    <lineage>
        <taxon>Archaea</taxon>
        <taxon>Methanobacteriati</taxon>
        <taxon>Methanobacteriota</taxon>
        <taxon>Stenosarchaea group</taxon>
        <taxon>Halobacteria</taxon>
        <taxon>Halobacteriales</taxon>
        <taxon>Halococcaceae</taxon>
        <taxon>Halococcus</taxon>
    </lineage>
</organism>
<dbReference type="Proteomes" id="UP000011625">
    <property type="component" value="Unassembled WGS sequence"/>
</dbReference>
<name>M0N0L0_9EURY</name>
<evidence type="ECO:0000313" key="10">
    <source>
        <dbReference type="Proteomes" id="UP000011625"/>
    </source>
</evidence>
<evidence type="ECO:0000256" key="6">
    <source>
        <dbReference type="ARBA" id="ARBA00023277"/>
    </source>
</evidence>
<dbReference type="PATRIC" id="fig|1227456.3.peg.2662"/>
<evidence type="ECO:0000256" key="8">
    <source>
        <dbReference type="PIRSR" id="PIRSR600760-2"/>
    </source>
</evidence>
<comment type="caution">
    <text evidence="9">The sequence shown here is derived from an EMBL/GenBank/DDBJ whole genome shotgun (WGS) entry which is preliminary data.</text>
</comment>
<dbReference type="PROSITE" id="PS00629">
    <property type="entry name" value="IMP_1"/>
    <property type="match status" value="1"/>
</dbReference>
<dbReference type="CDD" id="cd01637">
    <property type="entry name" value="IMPase_like"/>
    <property type="match status" value="1"/>
</dbReference>
<dbReference type="GO" id="GO:0006020">
    <property type="term" value="P:inositol metabolic process"/>
    <property type="evidence" value="ECO:0007669"/>
    <property type="project" value="TreeGrafter"/>
</dbReference>
<keyword evidence="6" id="KW-0119">Carbohydrate metabolism</keyword>
<keyword evidence="4" id="KW-0378">Hydrolase</keyword>
<sequence length="260" mass="27465">MTDTEARADLVARAADAGARVALESFREELTVETKADKTDVVTQIDRDAQRRVVETIHEEYDDPVIGEEEGASKTIPEEGPAWVVDPIDGTNNFVRGLRIWGTSVASVVDGEPVAAATVLPALADTYLAGAERVTLNGDPVRVSSREDSDAFVVDPILLDDAADTAGVDVLAERFGDYRRLGCAQATLAAVASGSLDAAITTVRMHPWDTIAGAHMIHNAGGTVTDLDGEPWRHDSRGLVASNGAAHDEVLAAARRAAGE</sequence>
<keyword evidence="10" id="KW-1185">Reference proteome</keyword>
<accession>M0N0L0</accession>
<comment type="catalytic activity">
    <reaction evidence="1">
        <text>beta-D-fructose 1,6-bisphosphate + H2O = beta-D-fructose 6-phosphate + phosphate</text>
        <dbReference type="Rhea" id="RHEA:11064"/>
        <dbReference type="ChEBI" id="CHEBI:15377"/>
        <dbReference type="ChEBI" id="CHEBI:32966"/>
        <dbReference type="ChEBI" id="CHEBI:43474"/>
        <dbReference type="ChEBI" id="CHEBI:57634"/>
        <dbReference type="EC" id="3.1.3.11"/>
    </reaction>
</comment>
<dbReference type="GO" id="GO:0042132">
    <property type="term" value="F:fructose 1,6-bisphosphate 1-phosphatase activity"/>
    <property type="evidence" value="ECO:0007669"/>
    <property type="project" value="UniProtKB-EC"/>
</dbReference>
<dbReference type="EC" id="3.1.3.11" evidence="2"/>
<protein>
    <recommendedName>
        <fullName evidence="2">fructose-bisphosphatase</fullName>
        <ecNumber evidence="2">3.1.3.11</ecNumber>
    </recommendedName>
</protein>
<dbReference type="GO" id="GO:0007165">
    <property type="term" value="P:signal transduction"/>
    <property type="evidence" value="ECO:0007669"/>
    <property type="project" value="TreeGrafter"/>
</dbReference>
<dbReference type="STRING" id="1227456.C450_13162"/>
<comment type="cofactor">
    <cofactor evidence="8">
        <name>Mg(2+)</name>
        <dbReference type="ChEBI" id="CHEBI:18420"/>
    </cofactor>
</comment>
<dbReference type="SUPFAM" id="SSF56655">
    <property type="entry name" value="Carbohydrate phosphatase"/>
    <property type="match status" value="1"/>
</dbReference>
<dbReference type="Gene3D" id="3.30.540.10">
    <property type="entry name" value="Fructose-1,6-Bisphosphatase, subunit A, domain 1"/>
    <property type="match status" value="1"/>
</dbReference>
<dbReference type="GO" id="GO:0008934">
    <property type="term" value="F:inositol monophosphate 1-phosphatase activity"/>
    <property type="evidence" value="ECO:0007669"/>
    <property type="project" value="TreeGrafter"/>
</dbReference>
<feature type="binding site" evidence="8">
    <location>
        <position position="86"/>
    </location>
    <ligand>
        <name>Mg(2+)</name>
        <dbReference type="ChEBI" id="CHEBI:18420"/>
        <label>1</label>
        <note>catalytic</note>
    </ligand>
</feature>
<evidence type="ECO:0000256" key="2">
    <source>
        <dbReference type="ARBA" id="ARBA00013093"/>
    </source>
</evidence>
<dbReference type="EMBL" id="AOME01000070">
    <property type="protein sequence ID" value="EMA50629.1"/>
    <property type="molecule type" value="Genomic_DNA"/>
</dbReference>
<keyword evidence="3 8" id="KW-0479">Metal-binding</keyword>
<evidence type="ECO:0000256" key="5">
    <source>
        <dbReference type="ARBA" id="ARBA00022842"/>
    </source>
</evidence>
<feature type="binding site" evidence="8">
    <location>
        <position position="89"/>
    </location>
    <ligand>
        <name>Mg(2+)</name>
        <dbReference type="ChEBI" id="CHEBI:18420"/>
        <label>1</label>
        <note>catalytic</note>
    </ligand>
</feature>
<evidence type="ECO:0000256" key="4">
    <source>
        <dbReference type="ARBA" id="ARBA00022801"/>
    </source>
</evidence>
<keyword evidence="5 8" id="KW-0460">Magnesium</keyword>
<proteinExistence type="inferred from homology"/>
<dbReference type="Gene3D" id="3.40.190.80">
    <property type="match status" value="1"/>
</dbReference>
<dbReference type="OrthoDB" id="58111at2157"/>
<reference evidence="9 10" key="1">
    <citation type="journal article" date="2014" name="PLoS Genet.">
        <title>Phylogenetically driven sequencing of extremely halophilic archaea reveals strategies for static and dynamic osmo-response.</title>
        <authorList>
            <person name="Becker E.A."/>
            <person name="Seitzer P.M."/>
            <person name="Tritt A."/>
            <person name="Larsen D."/>
            <person name="Krusor M."/>
            <person name="Yao A.I."/>
            <person name="Wu D."/>
            <person name="Madern D."/>
            <person name="Eisen J.A."/>
            <person name="Darling A.E."/>
            <person name="Facciotti M.T."/>
        </authorList>
    </citation>
    <scope>NUCLEOTIDE SEQUENCE [LARGE SCALE GENOMIC DNA]</scope>
    <source>
        <strain evidence="9 10">DSM 8989</strain>
    </source>
</reference>
<evidence type="ECO:0000256" key="3">
    <source>
        <dbReference type="ARBA" id="ARBA00022723"/>
    </source>
</evidence>
<evidence type="ECO:0000256" key="1">
    <source>
        <dbReference type="ARBA" id="ARBA00001273"/>
    </source>
</evidence>
<dbReference type="InterPro" id="IPR000760">
    <property type="entry name" value="Inositol_monophosphatase-like"/>
</dbReference>
<dbReference type="AlphaFoldDB" id="M0N0L0"/>
<feature type="binding site" evidence="8">
    <location>
        <position position="68"/>
    </location>
    <ligand>
        <name>Mg(2+)</name>
        <dbReference type="ChEBI" id="CHEBI:18420"/>
        <label>1</label>
        <note>catalytic</note>
    </ligand>
</feature>